<keyword evidence="4" id="KW-1185">Reference proteome</keyword>
<feature type="chain" id="PRO_5046024292" evidence="1">
    <location>
        <begin position="46"/>
        <end position="168"/>
    </location>
</feature>
<dbReference type="InterPro" id="IPR009739">
    <property type="entry name" value="LprI-like_N"/>
</dbReference>
<dbReference type="RefSeq" id="WP_206088925.1">
    <property type="nucleotide sequence ID" value="NZ_CP065053.1"/>
</dbReference>
<dbReference type="Gene3D" id="1.20.1270.180">
    <property type="match status" value="1"/>
</dbReference>
<evidence type="ECO:0000313" key="3">
    <source>
        <dbReference type="EMBL" id="QPI49371.1"/>
    </source>
</evidence>
<feature type="domain" description="Lysozyme inhibitor LprI-like N-terminal" evidence="2">
    <location>
        <begin position="62"/>
        <end position="158"/>
    </location>
</feature>
<reference evidence="3 4" key="1">
    <citation type="submission" date="2020-11" db="EMBL/GenBank/DDBJ databases">
        <authorList>
            <person name="Sun Q."/>
        </authorList>
    </citation>
    <scope>NUCLEOTIDE SEQUENCE [LARGE SCALE GENOMIC DNA]</scope>
    <source>
        <strain evidence="3 4">P8398</strain>
    </source>
</reference>
<protein>
    <submittedName>
        <fullName evidence="3">DUF1311 domain-containing protein</fullName>
    </submittedName>
</protein>
<sequence>MGLSGNRPQGLANSSCDAVLDHCGLRRIARAALFASALLAVQALAAEPARPFDAAEDCSEFSQAGIRDCMAKKAADSAATLKKAEAKASGAISRWDENAKYVKVARARLRESNAAFASYRRAQCALADALIGGGIGNSHEIRRLACVTDLNARRAMELERDTGTLPRR</sequence>
<keyword evidence="1" id="KW-0732">Signal</keyword>
<evidence type="ECO:0000313" key="4">
    <source>
        <dbReference type="Proteomes" id="UP000662888"/>
    </source>
</evidence>
<feature type="signal peptide" evidence="1">
    <location>
        <begin position="1"/>
        <end position="45"/>
    </location>
</feature>
<organism evidence="3 4">
    <name type="scientific">Massilia antarctica</name>
    <dbReference type="NCBI Taxonomy" id="2765360"/>
    <lineage>
        <taxon>Bacteria</taxon>
        <taxon>Pseudomonadati</taxon>
        <taxon>Pseudomonadota</taxon>
        <taxon>Betaproteobacteria</taxon>
        <taxon>Burkholderiales</taxon>
        <taxon>Oxalobacteraceae</taxon>
        <taxon>Telluria group</taxon>
        <taxon>Massilia</taxon>
    </lineage>
</organism>
<proteinExistence type="predicted"/>
<accession>A0AA48WCD8</accession>
<dbReference type="EMBL" id="CP065053">
    <property type="protein sequence ID" value="QPI49371.1"/>
    <property type="molecule type" value="Genomic_DNA"/>
</dbReference>
<dbReference type="Pfam" id="PF07007">
    <property type="entry name" value="LprI"/>
    <property type="match status" value="1"/>
</dbReference>
<evidence type="ECO:0000259" key="2">
    <source>
        <dbReference type="Pfam" id="PF07007"/>
    </source>
</evidence>
<dbReference type="Proteomes" id="UP000662888">
    <property type="component" value="Chromosome"/>
</dbReference>
<gene>
    <name evidence="3" type="ORF">IV454_28655</name>
</gene>
<evidence type="ECO:0000256" key="1">
    <source>
        <dbReference type="SAM" id="SignalP"/>
    </source>
</evidence>
<name>A0AA48WCD8_9BURK</name>